<sequence>MSDKAAEGSKEEFLSLPPFIPYSQDYETFSDKISRKTCENPLVPFGLLATIGALTIGLYSLKKGDSKLSQRMMRMRVMAQGFTVLAVMGGVYMQATKK</sequence>
<dbReference type="Proteomes" id="UP000015101">
    <property type="component" value="Unassembled WGS sequence"/>
</dbReference>
<dbReference type="GO" id="GO:0005739">
    <property type="term" value="C:mitochondrion"/>
    <property type="evidence" value="ECO:0000318"/>
    <property type="project" value="GO_Central"/>
</dbReference>
<keyword evidence="3 5" id="KW-1133">Transmembrane helix</keyword>
<dbReference type="STRING" id="6412.T1G126"/>
<gene>
    <name evidence="8" type="primary">20214774</name>
    <name evidence="7" type="ORF">HELRODRAFT_72617</name>
</gene>
<dbReference type="GO" id="GO:0097250">
    <property type="term" value="P:mitochondrial respirasome assembly"/>
    <property type="evidence" value="ECO:0000318"/>
    <property type="project" value="GO_Central"/>
</dbReference>
<keyword evidence="4 5" id="KW-0472">Membrane</keyword>
<proteinExistence type="predicted"/>
<dbReference type="OrthoDB" id="6604018at2759"/>
<evidence type="ECO:0000256" key="1">
    <source>
        <dbReference type="ARBA" id="ARBA00004325"/>
    </source>
</evidence>
<evidence type="ECO:0000259" key="6">
    <source>
        <dbReference type="PROSITE" id="PS51503"/>
    </source>
</evidence>
<keyword evidence="2 5" id="KW-0812">Transmembrane</keyword>
<reference evidence="7 9" key="2">
    <citation type="journal article" date="2013" name="Nature">
        <title>Insights into bilaterian evolution from three spiralian genomes.</title>
        <authorList>
            <person name="Simakov O."/>
            <person name="Marletaz F."/>
            <person name="Cho S.J."/>
            <person name="Edsinger-Gonzales E."/>
            <person name="Havlak P."/>
            <person name="Hellsten U."/>
            <person name="Kuo D.H."/>
            <person name="Larsson T."/>
            <person name="Lv J."/>
            <person name="Arendt D."/>
            <person name="Savage R."/>
            <person name="Osoegawa K."/>
            <person name="de Jong P."/>
            <person name="Grimwood J."/>
            <person name="Chapman J.A."/>
            <person name="Shapiro H."/>
            <person name="Aerts A."/>
            <person name="Otillar R.P."/>
            <person name="Terry A.Y."/>
            <person name="Boore J.L."/>
            <person name="Grigoriev I.V."/>
            <person name="Lindberg D.R."/>
            <person name="Seaver E.C."/>
            <person name="Weisblat D.A."/>
            <person name="Putnam N.H."/>
            <person name="Rokhsar D.S."/>
        </authorList>
    </citation>
    <scope>NUCLEOTIDE SEQUENCE</scope>
</reference>
<dbReference type="GeneID" id="20214774"/>
<dbReference type="FunCoup" id="T1G126">
    <property type="interactions" value="320"/>
</dbReference>
<accession>T1G126</accession>
<feature type="transmembrane region" description="Helical" evidence="5">
    <location>
        <begin position="73"/>
        <end position="95"/>
    </location>
</feature>
<dbReference type="HOGENOM" id="CLU_087356_4_1_1"/>
<feature type="domain" description="HIG1" evidence="6">
    <location>
        <begin position="14"/>
        <end position="98"/>
    </location>
</feature>
<reference evidence="9" key="1">
    <citation type="submission" date="2012-12" db="EMBL/GenBank/DDBJ databases">
        <authorList>
            <person name="Hellsten U."/>
            <person name="Grimwood J."/>
            <person name="Chapman J.A."/>
            <person name="Shapiro H."/>
            <person name="Aerts A."/>
            <person name="Otillar R.P."/>
            <person name="Terry A.Y."/>
            <person name="Boore J.L."/>
            <person name="Simakov O."/>
            <person name="Marletaz F."/>
            <person name="Cho S.-J."/>
            <person name="Edsinger-Gonzales E."/>
            <person name="Havlak P."/>
            <person name="Kuo D.-H."/>
            <person name="Larsson T."/>
            <person name="Lv J."/>
            <person name="Arendt D."/>
            <person name="Savage R."/>
            <person name="Osoegawa K."/>
            <person name="de Jong P."/>
            <person name="Lindberg D.R."/>
            <person name="Seaver E.C."/>
            <person name="Weisblat D.A."/>
            <person name="Putnam N.H."/>
            <person name="Grigoriev I.V."/>
            <person name="Rokhsar D.S."/>
        </authorList>
    </citation>
    <scope>NUCLEOTIDE SEQUENCE</scope>
</reference>
<dbReference type="InterPro" id="IPR007667">
    <property type="entry name" value="Hypoxia_induced_domain"/>
</dbReference>
<dbReference type="EMBL" id="AMQM01002769">
    <property type="status" value="NOT_ANNOTATED_CDS"/>
    <property type="molecule type" value="Genomic_DNA"/>
</dbReference>
<dbReference type="PROSITE" id="PS51503">
    <property type="entry name" value="HIG1"/>
    <property type="match status" value="1"/>
</dbReference>
<reference evidence="8" key="3">
    <citation type="submission" date="2015-06" db="UniProtKB">
        <authorList>
            <consortium name="EnsemblMetazoa"/>
        </authorList>
    </citation>
    <scope>IDENTIFICATION</scope>
</reference>
<keyword evidence="9" id="KW-1185">Reference proteome</keyword>
<evidence type="ECO:0000256" key="5">
    <source>
        <dbReference type="SAM" id="Phobius"/>
    </source>
</evidence>
<evidence type="ECO:0000256" key="3">
    <source>
        <dbReference type="ARBA" id="ARBA00022989"/>
    </source>
</evidence>
<dbReference type="EMBL" id="KB095858">
    <property type="protein sequence ID" value="ESO10887.1"/>
    <property type="molecule type" value="Genomic_DNA"/>
</dbReference>
<evidence type="ECO:0000256" key="4">
    <source>
        <dbReference type="ARBA" id="ARBA00023136"/>
    </source>
</evidence>
<dbReference type="EnsemblMetazoa" id="HelroT72617">
    <property type="protein sequence ID" value="HelroP72617"/>
    <property type="gene ID" value="HelroG72617"/>
</dbReference>
<protein>
    <recommendedName>
        <fullName evidence="6">HIG1 domain-containing protein</fullName>
    </recommendedName>
</protein>
<evidence type="ECO:0000256" key="2">
    <source>
        <dbReference type="ARBA" id="ARBA00022692"/>
    </source>
</evidence>
<evidence type="ECO:0000313" key="8">
    <source>
        <dbReference type="EnsemblMetazoa" id="HelroP72617"/>
    </source>
</evidence>
<evidence type="ECO:0000313" key="7">
    <source>
        <dbReference type="EMBL" id="ESO10887.1"/>
    </source>
</evidence>
<dbReference type="OMA" id="FHRGHSQ"/>
<dbReference type="InterPro" id="IPR050355">
    <property type="entry name" value="RCF1"/>
</dbReference>
<feature type="transmembrane region" description="Helical" evidence="5">
    <location>
        <begin position="42"/>
        <end position="61"/>
    </location>
</feature>
<dbReference type="CTD" id="20214774"/>
<dbReference type="KEGG" id="hro:HELRODRAFT_72617"/>
<organism evidence="8 9">
    <name type="scientific">Helobdella robusta</name>
    <name type="common">Californian leech</name>
    <dbReference type="NCBI Taxonomy" id="6412"/>
    <lineage>
        <taxon>Eukaryota</taxon>
        <taxon>Metazoa</taxon>
        <taxon>Spiralia</taxon>
        <taxon>Lophotrochozoa</taxon>
        <taxon>Annelida</taxon>
        <taxon>Clitellata</taxon>
        <taxon>Hirudinea</taxon>
        <taxon>Rhynchobdellida</taxon>
        <taxon>Glossiphoniidae</taxon>
        <taxon>Helobdella</taxon>
    </lineage>
</organism>
<dbReference type="RefSeq" id="XP_009011156.1">
    <property type="nucleotide sequence ID" value="XM_009012908.1"/>
</dbReference>
<dbReference type="AlphaFoldDB" id="T1G126"/>
<dbReference type="Gene3D" id="6.10.140.1320">
    <property type="match status" value="1"/>
</dbReference>
<dbReference type="PANTHER" id="PTHR12297">
    <property type="entry name" value="HYPOXIA-INDUCBILE GENE 1 HIG1 -RELATED"/>
    <property type="match status" value="1"/>
</dbReference>
<dbReference type="GO" id="GO:0031966">
    <property type="term" value="C:mitochondrial membrane"/>
    <property type="evidence" value="ECO:0007669"/>
    <property type="project" value="UniProtKB-SubCell"/>
</dbReference>
<name>T1G126_HELRO</name>
<dbReference type="Pfam" id="PF04588">
    <property type="entry name" value="HIG_1_N"/>
    <property type="match status" value="1"/>
</dbReference>
<dbReference type="InParanoid" id="T1G126"/>
<comment type="subcellular location">
    <subcellularLocation>
        <location evidence="1">Mitochondrion membrane</location>
    </subcellularLocation>
</comment>
<dbReference type="eggNOG" id="KOG4431">
    <property type="taxonomic scope" value="Eukaryota"/>
</dbReference>
<dbReference type="PANTHER" id="PTHR12297:SF18">
    <property type="entry name" value="HIG1 DOMAIN FAMILY MEMBER 2A"/>
    <property type="match status" value="1"/>
</dbReference>
<evidence type="ECO:0000313" key="9">
    <source>
        <dbReference type="Proteomes" id="UP000015101"/>
    </source>
</evidence>